<dbReference type="STRING" id="1245745.A0A0A2VQC1"/>
<accession>A0A0A2VQC1</accession>
<feature type="compositionally biased region" description="Polar residues" evidence="4">
    <location>
        <begin position="737"/>
        <end position="757"/>
    </location>
</feature>
<feature type="compositionally biased region" description="Low complexity" evidence="4">
    <location>
        <begin position="1200"/>
        <end position="1218"/>
    </location>
</feature>
<gene>
    <name evidence="7" type="ORF">BBAD15_g6114</name>
</gene>
<feature type="transmembrane region" description="Helical" evidence="5">
    <location>
        <begin position="1489"/>
        <end position="1509"/>
    </location>
</feature>
<reference evidence="7 8" key="1">
    <citation type="submission" date="2012-10" db="EMBL/GenBank/DDBJ databases">
        <title>Genome sequencing and analysis of entomopathogenic fungi Beauveria bassiana D1-5.</title>
        <authorList>
            <person name="Li Q."/>
            <person name="Wang L."/>
            <person name="Zhang Z."/>
            <person name="Wang Q."/>
            <person name="Ren J."/>
            <person name="Wang M."/>
            <person name="Xu W."/>
            <person name="Wang J."/>
            <person name="Lu Y."/>
            <person name="Du Q."/>
            <person name="Sun Z."/>
        </authorList>
    </citation>
    <scope>NUCLEOTIDE SEQUENCE [LARGE SCALE GENOMIC DNA]</scope>
    <source>
        <strain evidence="7 8">D1-5</strain>
    </source>
</reference>
<evidence type="ECO:0000313" key="8">
    <source>
        <dbReference type="Proteomes" id="UP000030106"/>
    </source>
</evidence>
<organism evidence="7 8">
    <name type="scientific">Beauveria bassiana D1-5</name>
    <dbReference type="NCBI Taxonomy" id="1245745"/>
    <lineage>
        <taxon>Eukaryota</taxon>
        <taxon>Fungi</taxon>
        <taxon>Dikarya</taxon>
        <taxon>Ascomycota</taxon>
        <taxon>Pezizomycotina</taxon>
        <taxon>Sordariomycetes</taxon>
        <taxon>Hypocreomycetidae</taxon>
        <taxon>Hypocreales</taxon>
        <taxon>Cordycipitaceae</taxon>
        <taxon>Beauveria</taxon>
    </lineage>
</organism>
<evidence type="ECO:0000256" key="3">
    <source>
        <dbReference type="PROSITE-ProRule" id="PRU00023"/>
    </source>
</evidence>
<dbReference type="SMART" id="SM00429">
    <property type="entry name" value="IPT"/>
    <property type="match status" value="1"/>
</dbReference>
<dbReference type="SMART" id="SM00248">
    <property type="entry name" value="ANK"/>
    <property type="match status" value="2"/>
</dbReference>
<feature type="compositionally biased region" description="Low complexity" evidence="4">
    <location>
        <begin position="212"/>
        <end position="225"/>
    </location>
</feature>
<dbReference type="Pfam" id="PF01833">
    <property type="entry name" value="TIG"/>
    <property type="match status" value="1"/>
</dbReference>
<dbReference type="PANTHER" id="PTHR24171:SF8">
    <property type="entry name" value="BRCA1-ASSOCIATED RING DOMAIN PROTEIN 1"/>
    <property type="match status" value="1"/>
</dbReference>
<evidence type="ECO:0000259" key="6">
    <source>
        <dbReference type="SMART" id="SM00429"/>
    </source>
</evidence>
<evidence type="ECO:0000256" key="1">
    <source>
        <dbReference type="ARBA" id="ARBA00022737"/>
    </source>
</evidence>
<dbReference type="CDD" id="cd00102">
    <property type="entry name" value="IPT"/>
    <property type="match status" value="1"/>
</dbReference>
<comment type="caution">
    <text evidence="7">The sequence shown here is derived from an EMBL/GenBank/DDBJ whole genome shotgun (WGS) entry which is preliminary data.</text>
</comment>
<dbReference type="Pfam" id="PF25603">
    <property type="entry name" value="SPT23_MGA2_DBD"/>
    <property type="match status" value="1"/>
</dbReference>
<feature type="region of interest" description="Disordered" evidence="4">
    <location>
        <begin position="306"/>
        <end position="383"/>
    </location>
</feature>
<keyword evidence="5" id="KW-0812">Transmembrane</keyword>
<sequence length="1545" mass="167493">MFTTPASGEFDWCLGKAFRRLPVNALQHRQRLRLACGSNSAPPSKSHLPSRHFLHASTGPLPPQGLAIRLFSFSSLLPLNTSCHRQPRSLLDIAIHVAALFLSKFESRLGTYIPIFPTVAGAADTHRRRSRSALPDMTSAGGPGAGSPLIAGALTSSGEFHDFSDDELGASNLFDFSNSPDTLQSLDAITSSKDQDAFLNPQQLAVGPFPDSPNGSSQDSSSESAEPSKRALGSAPAKTPATSAGDASMDDDGSHINMDWGSNNLTHYDDDDNTFNFGAGTGQADINGFYGFPEQDDSFMDQSFDFESASSSPDALSTGPVSMPSPGMPTIKSTSPNKNNNMSAKLKPQAHKKKASTHSVSSSQNGIKRSLSREVSPMSTLVASHNSSPATAFLHSPPATVKAEFFQMMGQGSMWSTKPNLQVAAASDGVPSPASFVPNHAVQARQRAQQMAMLNPPPFNFTGYELRILPTPLKSRVETQIPIKMTLSPLPPGVTKLHLPAHTISKPKLLSKPTPEPSPDTLVLHVSLVCTSAMEHPEWKKKALERARTQPQGSLPDLDDEENAPQNGGEVRICAGCITRERKRAARKKIKKPDEEKVWSQDEERRVIVFNTQEVKEWQPMSGMVDSNGRPEPVVSNRTMQIDAPMRIACYCRHHGEKMGFNVIFTLKDHQDRVIAQAMSNPIMITDDHKTHPMAQLTTQPAMSDTVSSSSIPLTSAPGTEANAMVAAVPNGNLRMSQAGSDVSSMQNGYASSNSGKTTPTMTTATVLARPHSRPSSPSQGHPMPKRRKGSTSRVPNGLEMTRLDTSPQPTQSVASQRSNVTSPFSPPSAFQQAEHLFGMQNGQLPFTTGPPTPNSNNEQANFFANNRSASMDNLALANMYSTPASSHASRAPSPSGLRTSAQQNQFAALANSLFAPVGVPRVAPVIHKIIPNEGPKIGGIEVTVLGAAFFQGLDVWFGDQRATTTTFWGESSLVCLLPPSPVSGNVPVTFKLQGVPPQNFPMAKQPPTFKYVDDNEDKLIRTALSVLGQKMSGQMVDVSDLARRILNDGSSSGGWTGGASGGPSGNGTQFNHTSHEHLESQLLKVLDLIDLDDSAHRTKLDLKRSTGHTMLHLACSLGYHRFVAALLARGANPDARDKGGFTALHMASIQSHSEIVRRLIIGGADPTIRSLSGLTATDVAQSRAVIRAIRHSERHARSRSSGGSMHSRSSSSTSVRSLWEPLTRAYTHDGPISIASGEESPEYTSGDFEDEDPDENSYLSMRRASEMDAEKDHSDEMVDSEVAEGSTPTAMAAALKEQFQQQLQQLQQTMGMHFQNLAHIPQLPQMPGMPLLPDYQGYFQRMQQYMPGMSGARPDSAGGDSPKVDGKWWDLSSYMSSTSAAPPPPPAYEDIFPPKDVEEKQRAAAEAACEAEADMKCSALYDAPKTKLKKRASRTKPAMASSSTESFELEVPSVLKIGRKNAITKEQQDQFLRAREQKLKRLSNDRKLFFVWIPLLLIMVCAMLYSYFPKLFPFLFESAKAVIQVGHARATRYLQNRQERVVPI</sequence>
<feature type="compositionally biased region" description="Gly residues" evidence="4">
    <location>
        <begin position="1053"/>
        <end position="1066"/>
    </location>
</feature>
<dbReference type="HOGENOM" id="CLU_002768_0_0_1"/>
<dbReference type="PANTHER" id="PTHR24171">
    <property type="entry name" value="ANKYRIN REPEAT DOMAIN-CONTAINING PROTEIN 39-RELATED"/>
    <property type="match status" value="1"/>
</dbReference>
<evidence type="ECO:0000256" key="5">
    <source>
        <dbReference type="SAM" id="Phobius"/>
    </source>
</evidence>
<feature type="compositionally biased region" description="Basic and acidic residues" evidence="4">
    <location>
        <begin position="1266"/>
        <end position="1277"/>
    </location>
</feature>
<dbReference type="InterPro" id="IPR002110">
    <property type="entry name" value="Ankyrin_rpt"/>
</dbReference>
<feature type="repeat" description="ANK" evidence="3">
    <location>
        <begin position="1107"/>
        <end position="1139"/>
    </location>
</feature>
<dbReference type="InterPro" id="IPR057962">
    <property type="entry name" value="SPT23_MGA2_DBD"/>
</dbReference>
<dbReference type="GO" id="GO:0085020">
    <property type="term" value="P:protein K6-linked ubiquitination"/>
    <property type="evidence" value="ECO:0007669"/>
    <property type="project" value="TreeGrafter"/>
</dbReference>
<feature type="region of interest" description="Disordered" evidence="4">
    <location>
        <begin position="1192"/>
        <end position="1256"/>
    </location>
</feature>
<feature type="region of interest" description="Disordered" evidence="4">
    <location>
        <begin position="1053"/>
        <end position="1075"/>
    </location>
</feature>
<feature type="region of interest" description="Disordered" evidence="4">
    <location>
        <begin position="543"/>
        <end position="567"/>
    </location>
</feature>
<name>A0A0A2VQC1_BEABA</name>
<dbReference type="SUPFAM" id="SSF81296">
    <property type="entry name" value="E set domains"/>
    <property type="match status" value="1"/>
</dbReference>
<dbReference type="GO" id="GO:0004842">
    <property type="term" value="F:ubiquitin-protein transferase activity"/>
    <property type="evidence" value="ECO:0007669"/>
    <property type="project" value="TreeGrafter"/>
</dbReference>
<dbReference type="Proteomes" id="UP000030106">
    <property type="component" value="Unassembled WGS sequence"/>
</dbReference>
<dbReference type="SUPFAM" id="SSF48403">
    <property type="entry name" value="Ankyrin repeat"/>
    <property type="match status" value="1"/>
</dbReference>
<feature type="region of interest" description="Disordered" evidence="4">
    <location>
        <begin position="737"/>
        <end position="829"/>
    </location>
</feature>
<keyword evidence="5" id="KW-1133">Transmembrane helix</keyword>
<feature type="region of interest" description="Disordered" evidence="4">
    <location>
        <begin position="203"/>
        <end position="255"/>
    </location>
</feature>
<dbReference type="InterPro" id="IPR036770">
    <property type="entry name" value="Ankyrin_rpt-contain_sf"/>
</dbReference>
<keyword evidence="5" id="KW-0472">Membrane</keyword>
<dbReference type="Gene3D" id="1.25.40.20">
    <property type="entry name" value="Ankyrin repeat-containing domain"/>
    <property type="match status" value="1"/>
</dbReference>
<feature type="repeat" description="ANK" evidence="3">
    <location>
        <begin position="1140"/>
        <end position="1172"/>
    </location>
</feature>
<dbReference type="EMBL" id="ANFO01000568">
    <property type="protein sequence ID" value="KGQ08547.1"/>
    <property type="molecule type" value="Genomic_DNA"/>
</dbReference>
<feature type="domain" description="IPT/TIG" evidence="6">
    <location>
        <begin position="924"/>
        <end position="1013"/>
    </location>
</feature>
<keyword evidence="2 3" id="KW-0040">ANK repeat</keyword>
<dbReference type="eggNOG" id="KOG3836">
    <property type="taxonomic scope" value="Eukaryota"/>
</dbReference>
<dbReference type="Gene3D" id="2.60.40.10">
    <property type="entry name" value="Immunoglobulins"/>
    <property type="match status" value="1"/>
</dbReference>
<dbReference type="PROSITE" id="PS50297">
    <property type="entry name" value="ANK_REP_REGION"/>
    <property type="match status" value="2"/>
</dbReference>
<evidence type="ECO:0000256" key="4">
    <source>
        <dbReference type="SAM" id="MobiDB-lite"/>
    </source>
</evidence>
<feature type="compositionally biased region" description="Polar residues" evidence="4">
    <location>
        <begin position="804"/>
        <end position="829"/>
    </location>
</feature>
<feature type="region of interest" description="Disordered" evidence="4">
    <location>
        <begin position="1266"/>
        <end position="1285"/>
    </location>
</feature>
<protein>
    <submittedName>
        <fullName evidence="7">Protein MGA2</fullName>
    </submittedName>
</protein>
<feature type="region of interest" description="Disordered" evidence="4">
    <location>
        <begin position="124"/>
        <end position="151"/>
    </location>
</feature>
<evidence type="ECO:0000313" key="7">
    <source>
        <dbReference type="EMBL" id="KGQ08547.1"/>
    </source>
</evidence>
<evidence type="ECO:0000256" key="2">
    <source>
        <dbReference type="ARBA" id="ARBA00023043"/>
    </source>
</evidence>
<proteinExistence type="predicted"/>
<keyword evidence="1" id="KW-0677">Repeat</keyword>
<dbReference type="Pfam" id="PF12796">
    <property type="entry name" value="Ank_2"/>
    <property type="match status" value="1"/>
</dbReference>
<dbReference type="InterPro" id="IPR013783">
    <property type="entry name" value="Ig-like_fold"/>
</dbReference>
<dbReference type="PROSITE" id="PS50088">
    <property type="entry name" value="ANK_REPEAT"/>
    <property type="match status" value="2"/>
</dbReference>
<dbReference type="OrthoDB" id="71307at2759"/>
<dbReference type="InterPro" id="IPR002909">
    <property type="entry name" value="IPT_dom"/>
</dbReference>
<feature type="compositionally biased region" description="Polar residues" evidence="4">
    <location>
        <begin position="331"/>
        <end position="343"/>
    </location>
</feature>
<feature type="compositionally biased region" description="Polar residues" evidence="4">
    <location>
        <begin position="357"/>
        <end position="367"/>
    </location>
</feature>
<dbReference type="InterPro" id="IPR014756">
    <property type="entry name" value="Ig_E-set"/>
</dbReference>